<feature type="domain" description="Carboxylesterase type B" evidence="2">
    <location>
        <begin position="23"/>
        <end position="469"/>
    </location>
</feature>
<organism evidence="3 4">
    <name type="scientific">Massariosphaeria phaeospora</name>
    <dbReference type="NCBI Taxonomy" id="100035"/>
    <lineage>
        <taxon>Eukaryota</taxon>
        <taxon>Fungi</taxon>
        <taxon>Dikarya</taxon>
        <taxon>Ascomycota</taxon>
        <taxon>Pezizomycotina</taxon>
        <taxon>Dothideomycetes</taxon>
        <taxon>Pleosporomycetidae</taxon>
        <taxon>Pleosporales</taxon>
        <taxon>Pleosporales incertae sedis</taxon>
        <taxon>Massariosphaeria</taxon>
    </lineage>
</organism>
<accession>A0A7C8II94</accession>
<keyword evidence="3" id="KW-0378">Hydrolase</keyword>
<sequence length="567" mass="61391">MFSDLLLFTWLGFLCNHATASPVVRIEKSQISYRGTTVDSIEHFQNVKFAQDTSGKRRFAPPELYTPPVGSEVDASTAGTACPQVRAAMPPFFAETTDISEDCLNLRISRPAGTTSDSNLPVVVWVHGGGVVKGSAYDPHSEPDEFLKLSQSINKPVIYIAINYRLTIFGFARLPILQDRKSLNVGIRDQRAGFQWITPYGLSAGGTFTSLHLMAYGGEEGVPFTQAWMMSGPPGTALNMSSDATTLHTQAVAEKVGCKSSEEYSVANHPPTGLFTFIPSVDGDLFPDRQSVLYKAGKFVKNIPMVFGWNQDDGAMNFGPAHLIQTGNDMIPAIENFAHTLTAEDFSSLFSLYDADDFTEDVKNYEAQKDESELTVSHSNAADPTFAGTRLYVLNQSMLTPLWKGAGMPYVGVSHGSDTNYIFNGVIPEGQISEEDQKLSRDSAEAFINFAYTGNPSTPGSGFGEWPEAFPDTESGVEASGPRAINVEVIGGPYGTGPVQVAVEPAESLDTEGEYGAEEGLDQQKLSGSNVGAMDSRVASVRKKEVERELLLKRCAFINSLAEKLGN</sequence>
<feature type="signal peptide" evidence="1">
    <location>
        <begin position="1"/>
        <end position="20"/>
    </location>
</feature>
<evidence type="ECO:0000256" key="1">
    <source>
        <dbReference type="SAM" id="SignalP"/>
    </source>
</evidence>
<dbReference type="Gene3D" id="3.40.50.1820">
    <property type="entry name" value="alpha/beta hydrolase"/>
    <property type="match status" value="1"/>
</dbReference>
<evidence type="ECO:0000259" key="2">
    <source>
        <dbReference type="Pfam" id="PF00135"/>
    </source>
</evidence>
<keyword evidence="1" id="KW-0732">Signal</keyword>
<dbReference type="PANTHER" id="PTHR11559">
    <property type="entry name" value="CARBOXYLESTERASE"/>
    <property type="match status" value="1"/>
</dbReference>
<dbReference type="OrthoDB" id="408631at2759"/>
<protein>
    <submittedName>
        <fullName evidence="3">Alpha/Beta hydrolase protein</fullName>
    </submittedName>
</protein>
<evidence type="ECO:0000313" key="3">
    <source>
        <dbReference type="EMBL" id="KAF2877073.1"/>
    </source>
</evidence>
<dbReference type="InterPro" id="IPR050309">
    <property type="entry name" value="Type-B_Carboxylest/Lipase"/>
</dbReference>
<dbReference type="GO" id="GO:0016787">
    <property type="term" value="F:hydrolase activity"/>
    <property type="evidence" value="ECO:0007669"/>
    <property type="project" value="UniProtKB-KW"/>
</dbReference>
<feature type="chain" id="PRO_5028947988" evidence="1">
    <location>
        <begin position="21"/>
        <end position="567"/>
    </location>
</feature>
<dbReference type="InterPro" id="IPR029058">
    <property type="entry name" value="AB_hydrolase_fold"/>
</dbReference>
<dbReference type="Proteomes" id="UP000481861">
    <property type="component" value="Unassembled WGS sequence"/>
</dbReference>
<dbReference type="EMBL" id="JAADJZ010000002">
    <property type="protein sequence ID" value="KAF2877073.1"/>
    <property type="molecule type" value="Genomic_DNA"/>
</dbReference>
<reference evidence="3 4" key="1">
    <citation type="submission" date="2020-01" db="EMBL/GenBank/DDBJ databases">
        <authorList>
            <consortium name="DOE Joint Genome Institute"/>
            <person name="Haridas S."/>
            <person name="Albert R."/>
            <person name="Binder M."/>
            <person name="Bloem J."/>
            <person name="Labutti K."/>
            <person name="Salamov A."/>
            <person name="Andreopoulos B."/>
            <person name="Baker S.E."/>
            <person name="Barry K."/>
            <person name="Bills G."/>
            <person name="Bluhm B.H."/>
            <person name="Cannon C."/>
            <person name="Castanera R."/>
            <person name="Culley D.E."/>
            <person name="Daum C."/>
            <person name="Ezra D."/>
            <person name="Gonzalez J.B."/>
            <person name="Henrissat B."/>
            <person name="Kuo A."/>
            <person name="Liang C."/>
            <person name="Lipzen A."/>
            <person name="Lutzoni F."/>
            <person name="Magnuson J."/>
            <person name="Mondo S."/>
            <person name="Nolan M."/>
            <person name="Ohm R."/>
            <person name="Pangilinan J."/>
            <person name="Park H.-J.H."/>
            <person name="Ramirez L."/>
            <person name="Alfaro M."/>
            <person name="Sun H."/>
            <person name="Tritt A."/>
            <person name="Yoshinaga Y."/>
            <person name="Zwiers L.-H.L."/>
            <person name="Turgeon B.G."/>
            <person name="Goodwin S.B."/>
            <person name="Spatafora J.W."/>
            <person name="Crous P.W."/>
            <person name="Grigoriev I.V."/>
        </authorList>
    </citation>
    <scope>NUCLEOTIDE SEQUENCE [LARGE SCALE GENOMIC DNA]</scope>
    <source>
        <strain evidence="3 4">CBS 611.86</strain>
    </source>
</reference>
<evidence type="ECO:0000313" key="4">
    <source>
        <dbReference type="Proteomes" id="UP000481861"/>
    </source>
</evidence>
<comment type="caution">
    <text evidence="3">The sequence shown here is derived from an EMBL/GenBank/DDBJ whole genome shotgun (WGS) entry which is preliminary data.</text>
</comment>
<name>A0A7C8II94_9PLEO</name>
<gene>
    <name evidence="3" type="ORF">BDV95DRAFT_673889</name>
</gene>
<dbReference type="SUPFAM" id="SSF53474">
    <property type="entry name" value="alpha/beta-Hydrolases"/>
    <property type="match status" value="1"/>
</dbReference>
<dbReference type="InterPro" id="IPR002018">
    <property type="entry name" value="CarbesteraseB"/>
</dbReference>
<dbReference type="Pfam" id="PF00135">
    <property type="entry name" value="COesterase"/>
    <property type="match status" value="1"/>
</dbReference>
<proteinExistence type="predicted"/>
<keyword evidence="4" id="KW-1185">Reference proteome</keyword>
<dbReference type="AlphaFoldDB" id="A0A7C8II94"/>